<evidence type="ECO:0000256" key="1">
    <source>
        <dbReference type="SAM" id="MobiDB-lite"/>
    </source>
</evidence>
<dbReference type="SUPFAM" id="SSF56672">
    <property type="entry name" value="DNA/RNA polymerases"/>
    <property type="match status" value="1"/>
</dbReference>
<dbReference type="AlphaFoldDB" id="A0A438CCY8"/>
<dbReference type="InterPro" id="IPR057670">
    <property type="entry name" value="SH3_retrovirus"/>
</dbReference>
<reference evidence="4 5" key="1">
    <citation type="journal article" date="2018" name="PLoS Genet.">
        <title>Population sequencing reveals clonal diversity and ancestral inbreeding in the grapevine cultivar Chardonnay.</title>
        <authorList>
            <person name="Roach M.J."/>
            <person name="Johnson D.L."/>
            <person name="Bohlmann J."/>
            <person name="van Vuuren H.J."/>
            <person name="Jones S.J."/>
            <person name="Pretorius I.S."/>
            <person name="Schmidt S.A."/>
            <person name="Borneman A.R."/>
        </authorList>
    </citation>
    <scope>NUCLEOTIDE SEQUENCE [LARGE SCALE GENOMIC DNA]</scope>
    <source>
        <strain evidence="5">cv. Chardonnay</strain>
        <tissue evidence="4">Leaf</tissue>
    </source>
</reference>
<dbReference type="InterPro" id="IPR043502">
    <property type="entry name" value="DNA/RNA_pol_sf"/>
</dbReference>
<feature type="region of interest" description="Disordered" evidence="1">
    <location>
        <begin position="91"/>
        <end position="117"/>
    </location>
</feature>
<dbReference type="PANTHER" id="PTHR11439:SF498">
    <property type="entry name" value="DNAK FAMILY PROTEIN"/>
    <property type="match status" value="1"/>
</dbReference>
<proteinExistence type="predicted"/>
<evidence type="ECO:0000313" key="5">
    <source>
        <dbReference type="Proteomes" id="UP000288805"/>
    </source>
</evidence>
<dbReference type="EMBL" id="QGNW01002314">
    <property type="protein sequence ID" value="RVW21104.1"/>
    <property type="molecule type" value="Genomic_DNA"/>
</dbReference>
<dbReference type="InterPro" id="IPR013103">
    <property type="entry name" value="RVT_2"/>
</dbReference>
<protein>
    <submittedName>
        <fullName evidence="4">Retrovirus-related Pol polyprotein from transposon RE1</fullName>
    </submittedName>
</protein>
<name>A0A438CCY8_VITVI</name>
<accession>A0A438CCY8</accession>
<evidence type="ECO:0000259" key="3">
    <source>
        <dbReference type="Pfam" id="PF25597"/>
    </source>
</evidence>
<sequence>MNPLPDVAKAYSSIVQEEKQRSLGATREITENSAMVVRRAEPMALAVRHGQGSSSRSNPSNRKPLHCSYCDRDHHVRETCWKLNGYPPEHPKHASNRSNHGSTHFKRNNSHQSSANNVKERPVMQEVPSMTNGLSDLQIQQILSIMQGKGTTQSTNPKANAAASGLLQTLLHLHRLIIDSGATDHITSSPTLLVNSSKNTFLPPVAMPSGEQAPITSIGNLPLNSDLTTRTTIGLGEQRDGLYYLVALASEKPKTQTPSAAATSCRSPSSQVTSSTALWHRPSFLCSYPSFGCLAYATNVHVPHKFAPRAKRCIFLGYPVGQKAYKLYDLDTHQMFTSRDVVFHETIFPYESIPSPSSNSDPVIPLSISDLSPPVQQPSPPEPISPIQQPSLPNSVSTQPSPASPPPEPILHRSQRPHHPPMALRDYVCNQVTFPNHLPPLSSSPQKGTRYPLCNFVSYHRYSPQHRSFTAAVSQDIEPTSYAEAASHSHWQEAMQSKLAALEANHTWSLTSLPPGKKPIGCRWVYKIKQHSDGTIERFKARLVAKGYTQLEGIDYHDTFSPTAKMITVRCLLALAAAQNWSLHQLDVNNAFLHGDLHEEIYMSPPPGLRRQGENLVCRLHKSLYGLKQASRQWFAKFSTAIQAASFVQSKADYSLFTCRKGKSFTALLIYVDDILITGNDANAIVALKQFLHSHFRIKDLGDLKYFLGIEVSRSKKGISISQRKYTLEILKDGGFLGAKPVNFPMEQNIKLSDSGELLKDPSQYRRLVGRLIYLTITRSDITYSVHVLSRFMHAPRRPHIEAALRVLRYLKNSPGQDPIRVIVFFWDLLLFLGGQKGRKPYLSPQQKPNIEP</sequence>
<comment type="caution">
    <text evidence="4">The sequence shown here is derived from an EMBL/GenBank/DDBJ whole genome shotgun (WGS) entry which is preliminary data.</text>
</comment>
<feature type="compositionally biased region" description="Pro residues" evidence="1">
    <location>
        <begin position="375"/>
        <end position="384"/>
    </location>
</feature>
<organism evidence="4 5">
    <name type="scientific">Vitis vinifera</name>
    <name type="common">Grape</name>
    <dbReference type="NCBI Taxonomy" id="29760"/>
    <lineage>
        <taxon>Eukaryota</taxon>
        <taxon>Viridiplantae</taxon>
        <taxon>Streptophyta</taxon>
        <taxon>Embryophyta</taxon>
        <taxon>Tracheophyta</taxon>
        <taxon>Spermatophyta</taxon>
        <taxon>Magnoliopsida</taxon>
        <taxon>eudicotyledons</taxon>
        <taxon>Gunneridae</taxon>
        <taxon>Pentapetalae</taxon>
        <taxon>rosids</taxon>
        <taxon>Vitales</taxon>
        <taxon>Vitaceae</taxon>
        <taxon>Viteae</taxon>
        <taxon>Vitis</taxon>
    </lineage>
</organism>
<evidence type="ECO:0000259" key="2">
    <source>
        <dbReference type="Pfam" id="PF07727"/>
    </source>
</evidence>
<dbReference type="Pfam" id="PF25597">
    <property type="entry name" value="SH3_retrovirus"/>
    <property type="match status" value="1"/>
</dbReference>
<feature type="domain" description="Retroviral polymerase SH3-like" evidence="3">
    <location>
        <begin position="293"/>
        <end position="353"/>
    </location>
</feature>
<feature type="region of interest" description="Disordered" evidence="1">
    <location>
        <begin position="355"/>
        <end position="422"/>
    </location>
</feature>
<dbReference type="Proteomes" id="UP000288805">
    <property type="component" value="Unassembled WGS sequence"/>
</dbReference>
<feature type="compositionally biased region" description="Low complexity" evidence="1">
    <location>
        <begin position="385"/>
        <end position="401"/>
    </location>
</feature>
<dbReference type="PANTHER" id="PTHR11439">
    <property type="entry name" value="GAG-POL-RELATED RETROTRANSPOSON"/>
    <property type="match status" value="1"/>
</dbReference>
<evidence type="ECO:0000313" key="4">
    <source>
        <dbReference type="EMBL" id="RVW21104.1"/>
    </source>
</evidence>
<gene>
    <name evidence="4" type="primary">RE1_1728</name>
    <name evidence="4" type="ORF">CK203_114794</name>
</gene>
<feature type="domain" description="Reverse transcriptase Ty1/copia-type" evidence="2">
    <location>
        <begin position="505"/>
        <end position="747"/>
    </location>
</feature>
<dbReference type="Pfam" id="PF07727">
    <property type="entry name" value="RVT_2"/>
    <property type="match status" value="1"/>
</dbReference>